<evidence type="ECO:0000256" key="8">
    <source>
        <dbReference type="ARBA" id="ARBA00022989"/>
    </source>
</evidence>
<dbReference type="EC" id="2.7.13.3" evidence="3"/>
<evidence type="ECO:0000256" key="10">
    <source>
        <dbReference type="ARBA" id="ARBA00023136"/>
    </source>
</evidence>
<gene>
    <name evidence="14" type="ORF">GCM10022263_41130</name>
</gene>
<dbReference type="CDD" id="cd00082">
    <property type="entry name" value="HisKA"/>
    <property type="match status" value="1"/>
</dbReference>
<evidence type="ECO:0000259" key="12">
    <source>
        <dbReference type="PROSITE" id="PS50109"/>
    </source>
</evidence>
<keyword evidence="5" id="KW-0808">Transferase</keyword>
<dbReference type="Gene3D" id="6.10.340.10">
    <property type="match status" value="1"/>
</dbReference>
<reference evidence="15" key="1">
    <citation type="journal article" date="2019" name="Int. J. Syst. Evol. Microbiol.">
        <title>The Global Catalogue of Microorganisms (GCM) 10K type strain sequencing project: providing services to taxonomists for standard genome sequencing and annotation.</title>
        <authorList>
            <consortium name="The Broad Institute Genomics Platform"/>
            <consortium name="The Broad Institute Genome Sequencing Center for Infectious Disease"/>
            <person name="Wu L."/>
            <person name="Ma J."/>
        </authorList>
    </citation>
    <scope>NUCLEOTIDE SEQUENCE [LARGE SCALE GENOMIC DNA]</scope>
    <source>
        <strain evidence="15">JCM 17460</strain>
    </source>
</reference>
<evidence type="ECO:0000259" key="13">
    <source>
        <dbReference type="PROSITE" id="PS50885"/>
    </source>
</evidence>
<evidence type="ECO:0000256" key="4">
    <source>
        <dbReference type="ARBA" id="ARBA00022553"/>
    </source>
</evidence>
<dbReference type="PANTHER" id="PTHR45436">
    <property type="entry name" value="SENSOR HISTIDINE KINASE YKOH"/>
    <property type="match status" value="1"/>
</dbReference>
<dbReference type="Pfam" id="PF00512">
    <property type="entry name" value="HisKA"/>
    <property type="match status" value="1"/>
</dbReference>
<keyword evidence="8 11" id="KW-1133">Transmembrane helix</keyword>
<evidence type="ECO:0000256" key="6">
    <source>
        <dbReference type="ARBA" id="ARBA00022692"/>
    </source>
</evidence>
<keyword evidence="15" id="KW-1185">Reference proteome</keyword>
<dbReference type="InterPro" id="IPR003661">
    <property type="entry name" value="HisK_dim/P_dom"/>
</dbReference>
<keyword evidence="4" id="KW-0597">Phosphoprotein</keyword>
<protein>
    <recommendedName>
        <fullName evidence="3">histidine kinase</fullName>
        <ecNumber evidence="3">2.7.13.3</ecNumber>
    </recommendedName>
</protein>
<dbReference type="EMBL" id="BAABBB010000026">
    <property type="protein sequence ID" value="GAA3549890.1"/>
    <property type="molecule type" value="Genomic_DNA"/>
</dbReference>
<evidence type="ECO:0000313" key="14">
    <source>
        <dbReference type="EMBL" id="GAA3549890.1"/>
    </source>
</evidence>
<comment type="catalytic activity">
    <reaction evidence="1">
        <text>ATP + protein L-histidine = ADP + protein N-phospho-L-histidine.</text>
        <dbReference type="EC" id="2.7.13.3"/>
    </reaction>
</comment>
<evidence type="ECO:0000256" key="1">
    <source>
        <dbReference type="ARBA" id="ARBA00000085"/>
    </source>
</evidence>
<dbReference type="InterPro" id="IPR003594">
    <property type="entry name" value="HATPase_dom"/>
</dbReference>
<dbReference type="Pfam" id="PF02518">
    <property type="entry name" value="HATPase_c"/>
    <property type="match status" value="1"/>
</dbReference>
<accession>A0ABP6WFM2</accession>
<dbReference type="SUPFAM" id="SSF55874">
    <property type="entry name" value="ATPase domain of HSP90 chaperone/DNA topoisomerase II/histidine kinase"/>
    <property type="match status" value="1"/>
</dbReference>
<name>A0ABP6WFM2_9ACTN</name>
<feature type="transmembrane region" description="Helical" evidence="11">
    <location>
        <begin position="38"/>
        <end position="62"/>
    </location>
</feature>
<evidence type="ECO:0000256" key="3">
    <source>
        <dbReference type="ARBA" id="ARBA00012438"/>
    </source>
</evidence>
<dbReference type="InterPro" id="IPR004358">
    <property type="entry name" value="Sig_transdc_His_kin-like_C"/>
</dbReference>
<feature type="domain" description="Histidine kinase" evidence="12">
    <location>
        <begin position="124"/>
        <end position="321"/>
    </location>
</feature>
<dbReference type="InterPro" id="IPR036890">
    <property type="entry name" value="HATPase_C_sf"/>
</dbReference>
<evidence type="ECO:0000256" key="5">
    <source>
        <dbReference type="ARBA" id="ARBA00022679"/>
    </source>
</evidence>
<dbReference type="PRINTS" id="PR00344">
    <property type="entry name" value="BCTRLSENSOR"/>
</dbReference>
<dbReference type="InterPro" id="IPR005467">
    <property type="entry name" value="His_kinase_dom"/>
</dbReference>
<evidence type="ECO:0000313" key="15">
    <source>
        <dbReference type="Proteomes" id="UP001500301"/>
    </source>
</evidence>
<dbReference type="Pfam" id="PF00672">
    <property type="entry name" value="HAMP"/>
    <property type="match status" value="1"/>
</dbReference>
<dbReference type="PROSITE" id="PS50885">
    <property type="entry name" value="HAMP"/>
    <property type="match status" value="1"/>
</dbReference>
<evidence type="ECO:0000256" key="11">
    <source>
        <dbReference type="SAM" id="Phobius"/>
    </source>
</evidence>
<comment type="caution">
    <text evidence="14">The sequence shown here is derived from an EMBL/GenBank/DDBJ whole genome shotgun (WGS) entry which is preliminary data.</text>
</comment>
<evidence type="ECO:0000256" key="2">
    <source>
        <dbReference type="ARBA" id="ARBA00004236"/>
    </source>
</evidence>
<dbReference type="Gene3D" id="3.30.565.10">
    <property type="entry name" value="Histidine kinase-like ATPase, C-terminal domain"/>
    <property type="match status" value="1"/>
</dbReference>
<evidence type="ECO:0000256" key="7">
    <source>
        <dbReference type="ARBA" id="ARBA00022777"/>
    </source>
</evidence>
<keyword evidence="7" id="KW-0418">Kinase</keyword>
<dbReference type="InterPro" id="IPR050428">
    <property type="entry name" value="TCS_sensor_his_kinase"/>
</dbReference>
<dbReference type="PROSITE" id="PS50109">
    <property type="entry name" value="HIS_KIN"/>
    <property type="match status" value="1"/>
</dbReference>
<proteinExistence type="predicted"/>
<dbReference type="PANTHER" id="PTHR45436:SF5">
    <property type="entry name" value="SENSOR HISTIDINE KINASE TRCS"/>
    <property type="match status" value="1"/>
</dbReference>
<sequence length="321" mass="33211">MLGAAGLGAAVALAQVAVVHLVIDNTADEALAERVEGYTVWSSIAAGLVMVLLAAGLAAWVGRRALEPVGRMARTATEWSQHDLDRRFALGPPTDEIRALGATLDTLLDRVSQVILGEQRLTAELAHELRSPLTTIRATADLVAMRPDLDDQLREDVDDILAACHEMAATMTGLLHLARTGRAHSDEQTDVSSAVAAASNGPGHDRITLSEGADLVLAAPAALAARAIGPVLDNATRLADHVVVRAVARAGWIEIEITDDGPGVPSGIREVLFEPGRSGGSGSGLGLSLARRVARSFGGDVTLAPAVPGAGATFLVRLPAA</sequence>
<dbReference type="SMART" id="SM00387">
    <property type="entry name" value="HATPase_c"/>
    <property type="match status" value="1"/>
</dbReference>
<keyword evidence="9" id="KW-0902">Two-component regulatory system</keyword>
<dbReference type="Gene3D" id="1.10.287.130">
    <property type="match status" value="1"/>
</dbReference>
<organism evidence="14 15">
    <name type="scientific">Nocardioides daeguensis</name>
    <dbReference type="NCBI Taxonomy" id="908359"/>
    <lineage>
        <taxon>Bacteria</taxon>
        <taxon>Bacillati</taxon>
        <taxon>Actinomycetota</taxon>
        <taxon>Actinomycetes</taxon>
        <taxon>Propionibacteriales</taxon>
        <taxon>Nocardioidaceae</taxon>
        <taxon>Nocardioides</taxon>
    </lineage>
</organism>
<dbReference type="InterPro" id="IPR003660">
    <property type="entry name" value="HAMP_dom"/>
</dbReference>
<dbReference type="SMART" id="SM00304">
    <property type="entry name" value="HAMP"/>
    <property type="match status" value="2"/>
</dbReference>
<comment type="subcellular location">
    <subcellularLocation>
        <location evidence="2">Cell membrane</location>
    </subcellularLocation>
</comment>
<dbReference type="SUPFAM" id="SSF47384">
    <property type="entry name" value="Homodimeric domain of signal transducing histidine kinase"/>
    <property type="match status" value="1"/>
</dbReference>
<keyword evidence="6 11" id="KW-0812">Transmembrane</keyword>
<dbReference type="InterPro" id="IPR036097">
    <property type="entry name" value="HisK_dim/P_sf"/>
</dbReference>
<keyword evidence="10 11" id="KW-0472">Membrane</keyword>
<evidence type="ECO:0000256" key="9">
    <source>
        <dbReference type="ARBA" id="ARBA00023012"/>
    </source>
</evidence>
<dbReference type="Proteomes" id="UP001500301">
    <property type="component" value="Unassembled WGS sequence"/>
</dbReference>
<dbReference type="SMART" id="SM00388">
    <property type="entry name" value="HisKA"/>
    <property type="match status" value="1"/>
</dbReference>
<feature type="domain" description="HAMP" evidence="13">
    <location>
        <begin position="63"/>
        <end position="116"/>
    </location>
</feature>